<keyword evidence="9" id="KW-1185">Reference proteome</keyword>
<protein>
    <recommendedName>
        <fullName evidence="7">C2H2-type domain-containing protein</fullName>
    </recommendedName>
</protein>
<organism evidence="8 9">
    <name type="scientific">Absidia repens</name>
    <dbReference type="NCBI Taxonomy" id="90262"/>
    <lineage>
        <taxon>Eukaryota</taxon>
        <taxon>Fungi</taxon>
        <taxon>Fungi incertae sedis</taxon>
        <taxon>Mucoromycota</taxon>
        <taxon>Mucoromycotina</taxon>
        <taxon>Mucoromycetes</taxon>
        <taxon>Mucorales</taxon>
        <taxon>Cunninghamellaceae</taxon>
        <taxon>Absidia</taxon>
    </lineage>
</organism>
<evidence type="ECO:0000313" key="8">
    <source>
        <dbReference type="EMBL" id="ORZ21410.1"/>
    </source>
</evidence>
<evidence type="ECO:0000256" key="3">
    <source>
        <dbReference type="ARBA" id="ARBA00022771"/>
    </source>
</evidence>
<evidence type="ECO:0000256" key="1">
    <source>
        <dbReference type="ARBA" id="ARBA00022723"/>
    </source>
</evidence>
<keyword evidence="2" id="KW-0677">Repeat</keyword>
<keyword evidence="3 5" id="KW-0863">Zinc-finger</keyword>
<keyword evidence="1" id="KW-0479">Metal-binding</keyword>
<dbReference type="InterPro" id="IPR050331">
    <property type="entry name" value="Zinc_finger"/>
</dbReference>
<reference evidence="8 9" key="1">
    <citation type="submission" date="2016-07" db="EMBL/GenBank/DDBJ databases">
        <title>Pervasive Adenine N6-methylation of Active Genes in Fungi.</title>
        <authorList>
            <consortium name="DOE Joint Genome Institute"/>
            <person name="Mondo S.J."/>
            <person name="Dannebaum R.O."/>
            <person name="Kuo R.C."/>
            <person name="Labutti K."/>
            <person name="Haridas S."/>
            <person name="Kuo A."/>
            <person name="Salamov A."/>
            <person name="Ahrendt S.R."/>
            <person name="Lipzen A."/>
            <person name="Sullivan W."/>
            <person name="Andreopoulos W.B."/>
            <person name="Clum A."/>
            <person name="Lindquist E."/>
            <person name="Daum C."/>
            <person name="Ramamoorthy G.K."/>
            <person name="Gryganskyi A."/>
            <person name="Culley D."/>
            <person name="Magnuson J.K."/>
            <person name="James T.Y."/>
            <person name="O'Malley M.A."/>
            <person name="Stajich J.E."/>
            <person name="Spatafora J.W."/>
            <person name="Visel A."/>
            <person name="Grigoriev I.V."/>
        </authorList>
    </citation>
    <scope>NUCLEOTIDE SEQUENCE [LARGE SCALE GENOMIC DNA]</scope>
    <source>
        <strain evidence="8 9">NRRL 1336</strain>
    </source>
</reference>
<dbReference type="SUPFAM" id="SSF57667">
    <property type="entry name" value="beta-beta-alpha zinc fingers"/>
    <property type="match status" value="1"/>
</dbReference>
<evidence type="ECO:0000256" key="2">
    <source>
        <dbReference type="ARBA" id="ARBA00022737"/>
    </source>
</evidence>
<evidence type="ECO:0000256" key="4">
    <source>
        <dbReference type="ARBA" id="ARBA00022833"/>
    </source>
</evidence>
<dbReference type="OrthoDB" id="8922241at2759"/>
<dbReference type="Proteomes" id="UP000193560">
    <property type="component" value="Unassembled WGS sequence"/>
</dbReference>
<accession>A0A1X2IS89</accession>
<evidence type="ECO:0000259" key="7">
    <source>
        <dbReference type="PROSITE" id="PS50157"/>
    </source>
</evidence>
<dbReference type="InterPro" id="IPR036236">
    <property type="entry name" value="Znf_C2H2_sf"/>
</dbReference>
<dbReference type="Pfam" id="PF00096">
    <property type="entry name" value="zf-C2H2"/>
    <property type="match status" value="2"/>
</dbReference>
<dbReference type="GO" id="GO:0010468">
    <property type="term" value="P:regulation of gene expression"/>
    <property type="evidence" value="ECO:0007669"/>
    <property type="project" value="TreeGrafter"/>
</dbReference>
<dbReference type="PANTHER" id="PTHR16515:SF58">
    <property type="entry name" value="ZINC FINGER PROTEIN 22"/>
    <property type="match status" value="1"/>
</dbReference>
<dbReference type="InterPro" id="IPR013087">
    <property type="entry name" value="Znf_C2H2_type"/>
</dbReference>
<dbReference type="PROSITE" id="PS00028">
    <property type="entry name" value="ZINC_FINGER_C2H2_1"/>
    <property type="match status" value="1"/>
</dbReference>
<dbReference type="PROSITE" id="PS50157">
    <property type="entry name" value="ZINC_FINGER_C2H2_2"/>
    <property type="match status" value="2"/>
</dbReference>
<feature type="compositionally biased region" description="Low complexity" evidence="6">
    <location>
        <begin position="379"/>
        <end position="401"/>
    </location>
</feature>
<feature type="compositionally biased region" description="Low complexity" evidence="6">
    <location>
        <begin position="141"/>
        <end position="164"/>
    </location>
</feature>
<feature type="region of interest" description="Disordered" evidence="6">
    <location>
        <begin position="141"/>
        <end position="185"/>
    </location>
</feature>
<comment type="caution">
    <text evidence="8">The sequence shown here is derived from an EMBL/GenBank/DDBJ whole genome shotgun (WGS) entry which is preliminary data.</text>
</comment>
<feature type="region of interest" description="Disordered" evidence="6">
    <location>
        <begin position="60"/>
        <end position="126"/>
    </location>
</feature>
<dbReference type="GO" id="GO:0008270">
    <property type="term" value="F:zinc ion binding"/>
    <property type="evidence" value="ECO:0007669"/>
    <property type="project" value="UniProtKB-KW"/>
</dbReference>
<name>A0A1X2IS89_9FUNG</name>
<dbReference type="Gene3D" id="3.30.160.60">
    <property type="entry name" value="Classic Zinc Finger"/>
    <property type="match status" value="2"/>
</dbReference>
<evidence type="ECO:0000256" key="5">
    <source>
        <dbReference type="PROSITE-ProRule" id="PRU00042"/>
    </source>
</evidence>
<dbReference type="STRING" id="90262.A0A1X2IS89"/>
<feature type="region of interest" description="Disordered" evidence="6">
    <location>
        <begin position="343"/>
        <end position="409"/>
    </location>
</feature>
<dbReference type="PANTHER" id="PTHR16515">
    <property type="entry name" value="PR DOMAIN ZINC FINGER PROTEIN"/>
    <property type="match status" value="1"/>
</dbReference>
<feature type="compositionally biased region" description="Pro residues" evidence="6">
    <location>
        <begin position="359"/>
        <end position="373"/>
    </location>
</feature>
<feature type="domain" description="C2H2-type" evidence="7">
    <location>
        <begin position="286"/>
        <end position="322"/>
    </location>
</feature>
<proteinExistence type="predicted"/>
<dbReference type="GO" id="GO:0005634">
    <property type="term" value="C:nucleus"/>
    <property type="evidence" value="ECO:0007669"/>
    <property type="project" value="TreeGrafter"/>
</dbReference>
<dbReference type="EMBL" id="MCGE01000005">
    <property type="protein sequence ID" value="ORZ21410.1"/>
    <property type="molecule type" value="Genomic_DNA"/>
</dbReference>
<gene>
    <name evidence="8" type="ORF">BCR42DRAFT_192891</name>
</gene>
<feature type="compositionally biased region" description="Low complexity" evidence="6">
    <location>
        <begin position="171"/>
        <end position="185"/>
    </location>
</feature>
<feature type="domain" description="C2H2-type" evidence="7">
    <location>
        <begin position="324"/>
        <end position="353"/>
    </location>
</feature>
<evidence type="ECO:0000313" key="9">
    <source>
        <dbReference type="Proteomes" id="UP000193560"/>
    </source>
</evidence>
<feature type="compositionally biased region" description="Polar residues" evidence="6">
    <location>
        <begin position="83"/>
        <end position="93"/>
    </location>
</feature>
<dbReference type="SMART" id="SM00355">
    <property type="entry name" value="ZnF_C2H2"/>
    <property type="match status" value="2"/>
</dbReference>
<keyword evidence="4" id="KW-0862">Zinc</keyword>
<sequence length="409" mass="45259">MEGQYIIFDNQTLQQALKQTDAMNTRPDIALLPKSAHSKNNTVPIIKPTVLRWADNRDNLQNHRHPSLQTLGKRTSIDRHQKYQSMTSSQDDGSSTRKDSGISMDEPSTVKKQRVMSADQLAPSTSSSTFASRKFACLSSPPEYSRSSSIRASSPSPSAHSSIHPLEMRRPSTAPSSPSYSRRASNLSPTIIKLPALLSVTSSTSLESNPSHHLPKLAPLQQSTRPQKCHLPGISSPHTSAMLKTPSAGSGSISSSSTICQEQHVSDSRQYYQRRPPFQQKQTGQFLCEHIVNSSSGRICGQTFRRSYDLSRHQTIHLKNRPFCYCDQCGKKFTRMDALRRHERVQGHTSKQHLLQDPSPQPLDSPSLPPPHGPNQYYPNPTTTALPSPSSSHATSLISPPTTTQRARV</sequence>
<dbReference type="AlphaFoldDB" id="A0A1X2IS89"/>
<evidence type="ECO:0000256" key="6">
    <source>
        <dbReference type="SAM" id="MobiDB-lite"/>
    </source>
</evidence>